<organism evidence="1 2">
    <name type="scientific">Eumeta variegata</name>
    <name type="common">Bagworm moth</name>
    <name type="synonym">Eumeta japonica</name>
    <dbReference type="NCBI Taxonomy" id="151549"/>
    <lineage>
        <taxon>Eukaryota</taxon>
        <taxon>Metazoa</taxon>
        <taxon>Ecdysozoa</taxon>
        <taxon>Arthropoda</taxon>
        <taxon>Hexapoda</taxon>
        <taxon>Insecta</taxon>
        <taxon>Pterygota</taxon>
        <taxon>Neoptera</taxon>
        <taxon>Endopterygota</taxon>
        <taxon>Lepidoptera</taxon>
        <taxon>Glossata</taxon>
        <taxon>Ditrysia</taxon>
        <taxon>Tineoidea</taxon>
        <taxon>Psychidae</taxon>
        <taxon>Oiketicinae</taxon>
        <taxon>Eumeta</taxon>
    </lineage>
</organism>
<evidence type="ECO:0000313" key="1">
    <source>
        <dbReference type="EMBL" id="GBP16890.1"/>
    </source>
</evidence>
<keyword evidence="2" id="KW-1185">Reference proteome</keyword>
<comment type="caution">
    <text evidence="1">The sequence shown here is derived from an EMBL/GenBank/DDBJ whole genome shotgun (WGS) entry which is preliminary data.</text>
</comment>
<name>A0A4C1TSA6_EUMVA</name>
<accession>A0A4C1TSA6</accession>
<proteinExistence type="predicted"/>
<dbReference type="Proteomes" id="UP000299102">
    <property type="component" value="Unassembled WGS sequence"/>
</dbReference>
<sequence length="91" mass="10052">MPGHSPRRARFKTRYAWNLTSQLQKHLPAICGRLVNKLQSVARISQESVCSQQGAWERALGGRWHGAAHTPPARGVRTADALVEAASRIIL</sequence>
<evidence type="ECO:0000313" key="2">
    <source>
        <dbReference type="Proteomes" id="UP000299102"/>
    </source>
</evidence>
<dbReference type="EMBL" id="BGZK01000083">
    <property type="protein sequence ID" value="GBP16890.1"/>
    <property type="molecule type" value="Genomic_DNA"/>
</dbReference>
<gene>
    <name evidence="1" type="ORF">EVAR_101916_1</name>
</gene>
<protein>
    <submittedName>
        <fullName evidence="1">Uncharacterized protein</fullName>
    </submittedName>
</protein>
<reference evidence="1 2" key="1">
    <citation type="journal article" date="2019" name="Commun. Biol.">
        <title>The bagworm genome reveals a unique fibroin gene that provides high tensile strength.</title>
        <authorList>
            <person name="Kono N."/>
            <person name="Nakamura H."/>
            <person name="Ohtoshi R."/>
            <person name="Tomita M."/>
            <person name="Numata K."/>
            <person name="Arakawa K."/>
        </authorList>
    </citation>
    <scope>NUCLEOTIDE SEQUENCE [LARGE SCALE GENOMIC DNA]</scope>
</reference>
<dbReference type="AlphaFoldDB" id="A0A4C1TSA6"/>